<dbReference type="InterPro" id="IPR043137">
    <property type="entry name" value="GGT_ssub_C"/>
</dbReference>
<evidence type="ECO:0000256" key="3">
    <source>
        <dbReference type="ARBA" id="ARBA00023315"/>
    </source>
</evidence>
<comment type="catalytic activity">
    <reaction evidence="4 5">
        <text>an N-terminal (5-L-glutamyl)-[peptide] + an alpha-amino acid = 5-L-glutamyl amino acid + an N-terminal L-alpha-aminoacyl-[peptide]</text>
        <dbReference type="Rhea" id="RHEA:23904"/>
        <dbReference type="Rhea" id="RHEA-COMP:9780"/>
        <dbReference type="Rhea" id="RHEA-COMP:9795"/>
        <dbReference type="ChEBI" id="CHEBI:77644"/>
        <dbReference type="ChEBI" id="CHEBI:78597"/>
        <dbReference type="ChEBI" id="CHEBI:78599"/>
        <dbReference type="ChEBI" id="CHEBI:78608"/>
        <dbReference type="EC" id="2.3.2.2"/>
    </reaction>
</comment>
<dbReference type="EMBL" id="JBHSNG010000003">
    <property type="protein sequence ID" value="MFC5580238.1"/>
    <property type="molecule type" value="Genomic_DNA"/>
</dbReference>
<comment type="pathway">
    <text evidence="5">Sulfur metabolism; glutathione metabolism.</text>
</comment>
<evidence type="ECO:0000256" key="6">
    <source>
        <dbReference type="SAM" id="MobiDB-lite"/>
    </source>
</evidence>
<keyword evidence="5 8" id="KW-0808">Transferase</keyword>
<evidence type="ECO:0000256" key="5">
    <source>
        <dbReference type="RuleBase" id="RU368036"/>
    </source>
</evidence>
<feature type="signal peptide" evidence="7">
    <location>
        <begin position="1"/>
        <end position="23"/>
    </location>
</feature>
<feature type="region of interest" description="Disordered" evidence="6">
    <location>
        <begin position="121"/>
        <end position="141"/>
    </location>
</feature>
<evidence type="ECO:0000313" key="8">
    <source>
        <dbReference type="EMBL" id="MFC5580238.1"/>
    </source>
</evidence>
<comment type="catalytic activity">
    <reaction evidence="2 5">
        <text>glutathione + H2O = L-cysteinylglycine + L-glutamate</text>
        <dbReference type="Rhea" id="RHEA:28807"/>
        <dbReference type="ChEBI" id="CHEBI:15377"/>
        <dbReference type="ChEBI" id="CHEBI:29985"/>
        <dbReference type="ChEBI" id="CHEBI:57925"/>
        <dbReference type="ChEBI" id="CHEBI:61694"/>
        <dbReference type="EC" id="3.4.19.13"/>
    </reaction>
</comment>
<keyword evidence="3 5" id="KW-0012">Acyltransferase</keyword>
<dbReference type="SUPFAM" id="SSF56235">
    <property type="entry name" value="N-terminal nucleophile aminohydrolases (Ntn hydrolases)"/>
    <property type="match status" value="1"/>
</dbReference>
<dbReference type="PANTHER" id="PTHR43199">
    <property type="entry name" value="GLUTATHIONE HYDROLASE"/>
    <property type="match status" value="1"/>
</dbReference>
<proteinExistence type="inferred from homology"/>
<sequence length="574" mass="61277">MSFPLNWRVLSLSLLLVGSTAFAADGAPKTAAAVHSATLQPRPGHAAIASANFIATNAGLEVLAKGGNAFDAAIAVASTLSVVEPESSGIGGGFMAVLHRAKDGHDIFIDARETAPAAVDRKDYVNPDGSPNRDTALKGPLSAGIPGEPAGLVLIAKRYGRLSLQQSLAPAIRIARDGFKPDARLRGAIAGEQKDLQRWPASVAKYLPDGKPPAEGAIWRDPDQARAWELIAAHGDDGFYRGETAQKLIAAVHAAGGNWTLADLANYRAKERTPIVLNYRGYRVVTAPPPSSGGVAIAEILNILSGFDLSKMDQAHRVHTIVEAMRRAFRDHNDYLGDPDFVKMPLDMLLSPYYADGLRQSILPDKATPSSMLPRAEANEPGMHTTHFSIIDADGNMAAVTSTVNYTMGSTFVAEGTGVLLNDEMDDFALVPNKPNVYGLLGSTANAPEPGKRMLSSMSPSIVIGADRTAVIGSPGGSTIITQVLEGILHFIDGESAQQITAHKRFHHQYMPDEVMVEDGTFDAATSDALTRMGYTLKQRESWGFMNVVTWDRKTNKLDAASDPRRPSGLGKVQ</sequence>
<comment type="catalytic activity">
    <reaction evidence="1 5">
        <text>an S-substituted glutathione + H2O = an S-substituted L-cysteinylglycine + L-glutamate</text>
        <dbReference type="Rhea" id="RHEA:59468"/>
        <dbReference type="ChEBI" id="CHEBI:15377"/>
        <dbReference type="ChEBI" id="CHEBI:29985"/>
        <dbReference type="ChEBI" id="CHEBI:90779"/>
        <dbReference type="ChEBI" id="CHEBI:143103"/>
        <dbReference type="EC" id="3.4.19.13"/>
    </reaction>
</comment>
<dbReference type="NCBIfam" id="TIGR00066">
    <property type="entry name" value="g_glut_trans"/>
    <property type="match status" value="1"/>
</dbReference>
<dbReference type="Proteomes" id="UP001596111">
    <property type="component" value="Unassembled WGS sequence"/>
</dbReference>
<keyword evidence="9" id="KW-1185">Reference proteome</keyword>
<evidence type="ECO:0000256" key="4">
    <source>
        <dbReference type="ARBA" id="ARBA00047417"/>
    </source>
</evidence>
<accession>A0ABW0STX1</accession>
<comment type="caution">
    <text evidence="8">The sequence shown here is derived from an EMBL/GenBank/DDBJ whole genome shotgun (WGS) entry which is preliminary data.</text>
</comment>
<keyword evidence="5" id="KW-0865">Zymogen</keyword>
<feature type="chain" id="PRO_5045417750" description="Glutathione hydrolase proenzyme" evidence="7">
    <location>
        <begin position="24"/>
        <end position="574"/>
    </location>
</feature>
<evidence type="ECO:0000256" key="1">
    <source>
        <dbReference type="ARBA" id="ARBA00001049"/>
    </source>
</evidence>
<dbReference type="RefSeq" id="WP_377324579.1">
    <property type="nucleotide sequence ID" value="NZ_JBHSNG010000003.1"/>
</dbReference>
<dbReference type="InterPro" id="IPR029055">
    <property type="entry name" value="Ntn_hydrolases_N"/>
</dbReference>
<comment type="similarity">
    <text evidence="5">Belongs to the gamma-glutamyltransferase family.</text>
</comment>
<comment type="subunit">
    <text evidence="5">This enzyme consists of two polypeptide chains, which are synthesized in precursor form from a single polypeptide.</text>
</comment>
<comment type="PTM">
    <text evidence="5">Cleaved by autocatalysis into a large and a small subunit.</text>
</comment>
<dbReference type="EC" id="3.4.19.13" evidence="5"/>
<protein>
    <recommendedName>
        <fullName evidence="5">Glutathione hydrolase proenzyme</fullName>
        <ecNumber evidence="5">2.3.2.2</ecNumber>
        <ecNumber evidence="5">3.4.19.13</ecNumber>
    </recommendedName>
    <component>
        <recommendedName>
            <fullName evidence="5">Glutathione hydrolase large chain</fullName>
        </recommendedName>
    </component>
    <component>
        <recommendedName>
            <fullName evidence="5">Glutathione hydrolase small chain</fullName>
        </recommendedName>
    </component>
</protein>
<dbReference type="InterPro" id="IPR051792">
    <property type="entry name" value="GGT_bact"/>
</dbReference>
<dbReference type="EC" id="2.3.2.2" evidence="5"/>
<reference evidence="9" key="1">
    <citation type="journal article" date="2019" name="Int. J. Syst. Evol. Microbiol.">
        <title>The Global Catalogue of Microorganisms (GCM) 10K type strain sequencing project: providing services to taxonomists for standard genome sequencing and annotation.</title>
        <authorList>
            <consortium name="The Broad Institute Genomics Platform"/>
            <consortium name="The Broad Institute Genome Sequencing Center for Infectious Disease"/>
            <person name="Wu L."/>
            <person name="Ma J."/>
        </authorList>
    </citation>
    <scope>NUCLEOTIDE SEQUENCE [LARGE SCALE GENOMIC DNA]</scope>
    <source>
        <strain evidence="9">CGMCC 1.13587</strain>
    </source>
</reference>
<dbReference type="PANTHER" id="PTHR43199:SF6">
    <property type="entry name" value="GLUTATHIONE HYDROLASE PROENZYME"/>
    <property type="match status" value="1"/>
</dbReference>
<name>A0ABW0STX1_9GAMM</name>
<dbReference type="GO" id="GO:0103068">
    <property type="term" value="F:leukotriene C4 gamma-glutamyl transferase activity"/>
    <property type="evidence" value="ECO:0007669"/>
    <property type="project" value="UniProtKB-EC"/>
</dbReference>
<evidence type="ECO:0000256" key="2">
    <source>
        <dbReference type="ARBA" id="ARBA00001089"/>
    </source>
</evidence>
<dbReference type="PRINTS" id="PR01210">
    <property type="entry name" value="GGTRANSPTASE"/>
</dbReference>
<dbReference type="InterPro" id="IPR043138">
    <property type="entry name" value="GGT_lsub"/>
</dbReference>
<keyword evidence="5" id="KW-0378">Hydrolase</keyword>
<keyword evidence="5" id="KW-0317">Glutathione biosynthesis</keyword>
<dbReference type="Pfam" id="PF01019">
    <property type="entry name" value="G_glu_transpept"/>
    <property type="match status" value="1"/>
</dbReference>
<dbReference type="Gene3D" id="3.60.20.40">
    <property type="match status" value="1"/>
</dbReference>
<organism evidence="8 9">
    <name type="scientific">Rhodanobacter terrae</name>
    <dbReference type="NCBI Taxonomy" id="418647"/>
    <lineage>
        <taxon>Bacteria</taxon>
        <taxon>Pseudomonadati</taxon>
        <taxon>Pseudomonadota</taxon>
        <taxon>Gammaproteobacteria</taxon>
        <taxon>Lysobacterales</taxon>
        <taxon>Rhodanobacteraceae</taxon>
        <taxon>Rhodanobacter</taxon>
    </lineage>
</organism>
<evidence type="ECO:0000256" key="7">
    <source>
        <dbReference type="SAM" id="SignalP"/>
    </source>
</evidence>
<dbReference type="InterPro" id="IPR000101">
    <property type="entry name" value="GGT_peptidase"/>
</dbReference>
<evidence type="ECO:0000313" key="9">
    <source>
        <dbReference type="Proteomes" id="UP001596111"/>
    </source>
</evidence>
<keyword evidence="7" id="KW-0732">Signal</keyword>
<dbReference type="Gene3D" id="1.10.246.130">
    <property type="match status" value="1"/>
</dbReference>
<gene>
    <name evidence="8" type="primary">ggt</name>
    <name evidence="8" type="ORF">ACFPPB_03815</name>
</gene>